<evidence type="ECO:0000313" key="1">
    <source>
        <dbReference type="EMBL" id="GBP02082.1"/>
    </source>
</evidence>
<dbReference type="Proteomes" id="UP000299102">
    <property type="component" value="Unassembled WGS sequence"/>
</dbReference>
<dbReference type="AlphaFoldDB" id="A0A4C1SIT9"/>
<gene>
    <name evidence="1" type="ORF">EVAR_91756_1</name>
</gene>
<dbReference type="EMBL" id="BGZK01003512">
    <property type="protein sequence ID" value="GBP02082.1"/>
    <property type="molecule type" value="Genomic_DNA"/>
</dbReference>
<evidence type="ECO:0000313" key="2">
    <source>
        <dbReference type="Proteomes" id="UP000299102"/>
    </source>
</evidence>
<keyword evidence="2" id="KW-1185">Reference proteome</keyword>
<comment type="caution">
    <text evidence="1">The sequence shown here is derived from an EMBL/GenBank/DDBJ whole genome shotgun (WGS) entry which is preliminary data.</text>
</comment>
<name>A0A4C1SIT9_EUMVA</name>
<accession>A0A4C1SIT9</accession>
<organism evidence="1 2">
    <name type="scientific">Eumeta variegata</name>
    <name type="common">Bagworm moth</name>
    <name type="synonym">Eumeta japonica</name>
    <dbReference type="NCBI Taxonomy" id="151549"/>
    <lineage>
        <taxon>Eukaryota</taxon>
        <taxon>Metazoa</taxon>
        <taxon>Ecdysozoa</taxon>
        <taxon>Arthropoda</taxon>
        <taxon>Hexapoda</taxon>
        <taxon>Insecta</taxon>
        <taxon>Pterygota</taxon>
        <taxon>Neoptera</taxon>
        <taxon>Endopterygota</taxon>
        <taxon>Lepidoptera</taxon>
        <taxon>Glossata</taxon>
        <taxon>Ditrysia</taxon>
        <taxon>Tineoidea</taxon>
        <taxon>Psychidae</taxon>
        <taxon>Oiketicinae</taxon>
        <taxon>Eumeta</taxon>
    </lineage>
</organism>
<proteinExistence type="predicted"/>
<protein>
    <submittedName>
        <fullName evidence="1">Uncharacterized protein</fullName>
    </submittedName>
</protein>
<reference evidence="1 2" key="1">
    <citation type="journal article" date="2019" name="Commun. Biol.">
        <title>The bagworm genome reveals a unique fibroin gene that provides high tensile strength.</title>
        <authorList>
            <person name="Kono N."/>
            <person name="Nakamura H."/>
            <person name="Ohtoshi R."/>
            <person name="Tomita M."/>
            <person name="Numata K."/>
            <person name="Arakawa K."/>
        </authorList>
    </citation>
    <scope>NUCLEOTIDE SEQUENCE [LARGE SCALE GENOMIC DNA]</scope>
</reference>
<sequence>MADGSVPRPSPGLKSLTHNPPVVYISPVRLHNNTYRCTRPCAGSTPRASRRVITVKLAEHDRLRGRIGPRTSQLLALDGTITELSP</sequence>